<organism evidence="1 2">
    <name type="scientific">Candidatus Rickettsia kedanie</name>
    <dbReference type="NCBI Taxonomy" id="3115352"/>
    <lineage>
        <taxon>Bacteria</taxon>
        <taxon>Pseudomonadati</taxon>
        <taxon>Pseudomonadota</taxon>
        <taxon>Alphaproteobacteria</taxon>
        <taxon>Rickettsiales</taxon>
        <taxon>Rickettsiaceae</taxon>
        <taxon>Rickettsieae</taxon>
        <taxon>Rickettsia</taxon>
        <taxon>spotted fever group</taxon>
    </lineage>
</organism>
<keyword evidence="2" id="KW-1185">Reference proteome</keyword>
<accession>A0ABP9TTE5</accession>
<reference evidence="1 2" key="1">
    <citation type="journal article" date="2024" name="Microbiol. Immunol.">
        <title>Discovery of a novel spotted fever group Rickettsia, 'Candidatus Rickettsia kedanie,' in unfed larval chigger mites, Leptotrombidium scutellare.</title>
        <authorList>
            <person name="Ogawa M."/>
            <person name="Matsutani M."/>
            <person name="Katayama T."/>
            <person name="Takada N."/>
            <person name="Noda S."/>
            <person name="Takahashi M."/>
            <person name="Kageyama D."/>
            <person name="Hanaoka N."/>
            <person name="Ebihara H."/>
        </authorList>
    </citation>
    <scope>NUCLEOTIDE SEQUENCE [LARGE SCALE GENOMIC DNA]</scope>
    <source>
        <strain evidence="1 2">KNCP2-13</strain>
    </source>
</reference>
<protein>
    <submittedName>
        <fullName evidence="1">Uncharacterized protein</fullName>
    </submittedName>
</protein>
<evidence type="ECO:0000313" key="1">
    <source>
        <dbReference type="EMBL" id="GAA5252524.1"/>
    </source>
</evidence>
<gene>
    <name evidence="1" type="ORF">KNCP2_08120</name>
</gene>
<name>A0ABP9TTE5_9RICK</name>
<comment type="caution">
    <text evidence="1">The sequence shown here is derived from an EMBL/GenBank/DDBJ whole genome shotgun (WGS) entry which is preliminary data.</text>
</comment>
<dbReference type="Proteomes" id="UP001628124">
    <property type="component" value="Unassembled WGS sequence"/>
</dbReference>
<sequence>MTKPYVIKLTTPFEHIKLYPIPDIALRSAIIIQAIIDATNTSTKKESTKAEYNAKKWLFENNENFNATCFSNGH</sequence>
<dbReference type="EMBL" id="BAABMM010000032">
    <property type="protein sequence ID" value="GAA5252524.1"/>
    <property type="molecule type" value="Genomic_DNA"/>
</dbReference>
<proteinExistence type="predicted"/>
<evidence type="ECO:0000313" key="2">
    <source>
        <dbReference type="Proteomes" id="UP001628124"/>
    </source>
</evidence>